<protein>
    <submittedName>
        <fullName evidence="5">Sensitivity To Red Light Reduced-like, SRR1</fullName>
    </submittedName>
</protein>
<dbReference type="InterPro" id="IPR036875">
    <property type="entry name" value="Znf_CCHC_sf"/>
</dbReference>
<evidence type="ECO:0000256" key="1">
    <source>
        <dbReference type="ARBA" id="ARBA00009856"/>
    </source>
</evidence>
<dbReference type="GO" id="GO:0003676">
    <property type="term" value="F:nucleic acid binding"/>
    <property type="evidence" value="ECO:0007669"/>
    <property type="project" value="InterPro"/>
</dbReference>
<dbReference type="Pfam" id="PF07985">
    <property type="entry name" value="SRR1"/>
    <property type="match status" value="1"/>
</dbReference>
<organism evidence="5 6">
    <name type="scientific">Artemisia annua</name>
    <name type="common">Sweet wormwood</name>
    <dbReference type="NCBI Taxonomy" id="35608"/>
    <lineage>
        <taxon>Eukaryota</taxon>
        <taxon>Viridiplantae</taxon>
        <taxon>Streptophyta</taxon>
        <taxon>Embryophyta</taxon>
        <taxon>Tracheophyta</taxon>
        <taxon>Spermatophyta</taxon>
        <taxon>Magnoliopsida</taxon>
        <taxon>eudicotyledons</taxon>
        <taxon>Gunneridae</taxon>
        <taxon>Pentapetalae</taxon>
        <taxon>asterids</taxon>
        <taxon>campanulids</taxon>
        <taxon>Asterales</taxon>
        <taxon>Asteraceae</taxon>
        <taxon>Asteroideae</taxon>
        <taxon>Anthemideae</taxon>
        <taxon>Artemisiinae</taxon>
        <taxon>Artemisia</taxon>
    </lineage>
</organism>
<feature type="compositionally biased region" description="Polar residues" evidence="3">
    <location>
        <begin position="326"/>
        <end position="341"/>
    </location>
</feature>
<sequence length="667" mass="75518">MTTPNQTMNNSSIRSILEKEKLNGNNFLDWYRNLRIVLRAEQKFYHLEEALPEAPAANATAAVRNAYTRRCNEQQEVACLMLASMIPELQKNLENLAAFDMLRELKVMFEQQAEQELFDTVKSFHACKQEEGQSVSSYVMKMKGYLDQMDRLGYPMPQILGVSLILTSLSKDYDQFVQNYNMHSMGKTIAELHNMLKLAEKGMPKKAPVVLAINKGRIQKKNKGKPLAPGKGQGKGKAQLAQLAYAPKPKIPPPAKKEHPAKDTVCHHCGVVGHWRRNCAAYLEGLKKNKASGASTSDEEVKFSFQKMSDSEEKHAGSESLKKDVNSGSHQQQQEGSTTVLTVGKKENSSFKEEDVNLNSESYQQQEEENKDVNAGRNQELEQGSTAGDNSQENISQEMFSSEQDNNEDGSETVLSSYGKKLRDLLQYEEQEGTTDWSPVDVNTTPEQESNLMQQMETTIEKLKKSEFLRVFMDQLQSIQASEDHFSLLVGSEEKLKVVIYGIGSIEFSEQSRLQLSLVINMKKHLDWMGEVEVFDPAISLTELKVIEKLGCSVLSVNEYGRREAVSPTFFFMPHCVIELYVNLLKTNWRHDLLNRMVLLGNSFKSYDESRSGEAGAALDDLRTRILALQPFTKEYEVYFDPDDMDFHWAFCVTSLHLFNVDPNANL</sequence>
<keyword evidence="6" id="KW-1185">Reference proteome</keyword>
<feature type="region of interest" description="Disordered" evidence="3">
    <location>
        <begin position="218"/>
        <end position="239"/>
    </location>
</feature>
<evidence type="ECO:0000256" key="3">
    <source>
        <dbReference type="SAM" id="MobiDB-lite"/>
    </source>
</evidence>
<accession>A0A2U1NPM9</accession>
<feature type="compositionally biased region" description="Basic and acidic residues" evidence="3">
    <location>
        <begin position="309"/>
        <end position="325"/>
    </location>
</feature>
<dbReference type="Pfam" id="PF14223">
    <property type="entry name" value="Retrotran_gag_2"/>
    <property type="match status" value="1"/>
</dbReference>
<dbReference type="GO" id="GO:0005634">
    <property type="term" value="C:nucleus"/>
    <property type="evidence" value="ECO:0007669"/>
    <property type="project" value="TreeGrafter"/>
</dbReference>
<name>A0A2U1NPM9_ARTAN</name>
<dbReference type="Proteomes" id="UP000245207">
    <property type="component" value="Unassembled WGS sequence"/>
</dbReference>
<evidence type="ECO:0000259" key="4">
    <source>
        <dbReference type="PROSITE" id="PS50158"/>
    </source>
</evidence>
<dbReference type="PROSITE" id="PS50158">
    <property type="entry name" value="ZF_CCHC"/>
    <property type="match status" value="1"/>
</dbReference>
<evidence type="ECO:0000256" key="2">
    <source>
        <dbReference type="PROSITE-ProRule" id="PRU00047"/>
    </source>
</evidence>
<dbReference type="InterPro" id="IPR012942">
    <property type="entry name" value="SRR1-like"/>
</dbReference>
<keyword evidence="2" id="KW-0863">Zinc-finger</keyword>
<dbReference type="GO" id="GO:0005737">
    <property type="term" value="C:cytoplasm"/>
    <property type="evidence" value="ECO:0007669"/>
    <property type="project" value="TreeGrafter"/>
</dbReference>
<keyword evidence="2" id="KW-0479">Metal-binding</keyword>
<feature type="compositionally biased region" description="Basic and acidic residues" evidence="3">
    <location>
        <begin position="344"/>
        <end position="355"/>
    </location>
</feature>
<dbReference type="GO" id="GO:0008270">
    <property type="term" value="F:zinc ion binding"/>
    <property type="evidence" value="ECO:0007669"/>
    <property type="project" value="UniProtKB-KW"/>
</dbReference>
<proteinExistence type="inferred from homology"/>
<dbReference type="OrthoDB" id="551431at2759"/>
<keyword evidence="2" id="KW-0862">Zinc</keyword>
<dbReference type="SUPFAM" id="SSF57756">
    <property type="entry name" value="Retrovirus zinc finger-like domains"/>
    <property type="match status" value="1"/>
</dbReference>
<evidence type="ECO:0000313" key="5">
    <source>
        <dbReference type="EMBL" id="PWA75441.1"/>
    </source>
</evidence>
<dbReference type="InterPro" id="IPR001878">
    <property type="entry name" value="Znf_CCHC"/>
</dbReference>
<dbReference type="STRING" id="35608.A0A2U1NPM9"/>
<dbReference type="PANTHER" id="PTHR28626:SF3">
    <property type="entry name" value="SRR1-LIKE PROTEIN"/>
    <property type="match status" value="1"/>
</dbReference>
<dbReference type="InterPro" id="IPR040044">
    <property type="entry name" value="SRR1L"/>
</dbReference>
<dbReference type="EMBL" id="PKPP01002410">
    <property type="protein sequence ID" value="PWA75441.1"/>
    <property type="molecule type" value="Genomic_DNA"/>
</dbReference>
<reference evidence="5 6" key="1">
    <citation type="journal article" date="2018" name="Mol. Plant">
        <title>The genome of Artemisia annua provides insight into the evolution of Asteraceae family and artemisinin biosynthesis.</title>
        <authorList>
            <person name="Shen Q."/>
            <person name="Zhang L."/>
            <person name="Liao Z."/>
            <person name="Wang S."/>
            <person name="Yan T."/>
            <person name="Shi P."/>
            <person name="Liu M."/>
            <person name="Fu X."/>
            <person name="Pan Q."/>
            <person name="Wang Y."/>
            <person name="Lv Z."/>
            <person name="Lu X."/>
            <person name="Zhang F."/>
            <person name="Jiang W."/>
            <person name="Ma Y."/>
            <person name="Chen M."/>
            <person name="Hao X."/>
            <person name="Li L."/>
            <person name="Tang Y."/>
            <person name="Lv G."/>
            <person name="Zhou Y."/>
            <person name="Sun X."/>
            <person name="Brodelius P.E."/>
            <person name="Rose J.K.C."/>
            <person name="Tang K."/>
        </authorList>
    </citation>
    <scope>NUCLEOTIDE SEQUENCE [LARGE SCALE GENOMIC DNA]</scope>
    <source>
        <strain evidence="6">cv. Huhao1</strain>
        <tissue evidence="5">Leaf</tissue>
    </source>
</reference>
<gene>
    <name evidence="5" type="ORF">CTI12_AA242360</name>
</gene>
<feature type="region of interest" description="Disordered" evidence="3">
    <location>
        <begin position="306"/>
        <end position="377"/>
    </location>
</feature>
<dbReference type="AlphaFoldDB" id="A0A2U1NPM9"/>
<evidence type="ECO:0000313" key="6">
    <source>
        <dbReference type="Proteomes" id="UP000245207"/>
    </source>
</evidence>
<feature type="compositionally biased region" description="Low complexity" evidence="3">
    <location>
        <begin position="225"/>
        <end position="239"/>
    </location>
</feature>
<dbReference type="PANTHER" id="PTHR28626">
    <property type="entry name" value="SRR1-LIKE PROTEIN"/>
    <property type="match status" value="1"/>
</dbReference>
<feature type="domain" description="CCHC-type" evidence="4">
    <location>
        <begin position="266"/>
        <end position="279"/>
    </location>
</feature>
<comment type="caution">
    <text evidence="5">The sequence shown here is derived from an EMBL/GenBank/DDBJ whole genome shotgun (WGS) entry which is preliminary data.</text>
</comment>
<comment type="similarity">
    <text evidence="1">Belongs to the SRR1 family.</text>
</comment>